<evidence type="ECO:0000313" key="2">
    <source>
        <dbReference type="EMBL" id="KKK73800.1"/>
    </source>
</evidence>
<sequence>MNKTRNFIWIISGILLMMFMVVATTTISDTAITTDGF</sequence>
<feature type="transmembrane region" description="Helical" evidence="1">
    <location>
        <begin position="7"/>
        <end position="27"/>
    </location>
</feature>
<dbReference type="AlphaFoldDB" id="A0A0F8YJB6"/>
<evidence type="ECO:0000256" key="1">
    <source>
        <dbReference type="SAM" id="Phobius"/>
    </source>
</evidence>
<name>A0A0F8YJB6_9ZZZZ</name>
<keyword evidence="1" id="KW-0472">Membrane</keyword>
<dbReference type="EMBL" id="LAZR01056620">
    <property type="protein sequence ID" value="KKK73800.1"/>
    <property type="molecule type" value="Genomic_DNA"/>
</dbReference>
<organism evidence="2">
    <name type="scientific">marine sediment metagenome</name>
    <dbReference type="NCBI Taxonomy" id="412755"/>
    <lineage>
        <taxon>unclassified sequences</taxon>
        <taxon>metagenomes</taxon>
        <taxon>ecological metagenomes</taxon>
    </lineage>
</organism>
<proteinExistence type="predicted"/>
<comment type="caution">
    <text evidence="2">The sequence shown here is derived from an EMBL/GenBank/DDBJ whole genome shotgun (WGS) entry which is preliminary data.</text>
</comment>
<gene>
    <name evidence="2" type="ORF">LCGC14_2890150</name>
</gene>
<reference evidence="2" key="1">
    <citation type="journal article" date="2015" name="Nature">
        <title>Complex archaea that bridge the gap between prokaryotes and eukaryotes.</title>
        <authorList>
            <person name="Spang A."/>
            <person name="Saw J.H."/>
            <person name="Jorgensen S.L."/>
            <person name="Zaremba-Niedzwiedzka K."/>
            <person name="Martijn J."/>
            <person name="Lind A.E."/>
            <person name="van Eijk R."/>
            <person name="Schleper C."/>
            <person name="Guy L."/>
            <person name="Ettema T.J."/>
        </authorList>
    </citation>
    <scope>NUCLEOTIDE SEQUENCE</scope>
</reference>
<keyword evidence="1" id="KW-0812">Transmembrane</keyword>
<protein>
    <submittedName>
        <fullName evidence="2">Uncharacterized protein</fullName>
    </submittedName>
</protein>
<accession>A0A0F8YJB6</accession>
<keyword evidence="1" id="KW-1133">Transmembrane helix</keyword>
<feature type="non-terminal residue" evidence="2">
    <location>
        <position position="37"/>
    </location>
</feature>